<protein>
    <submittedName>
        <fullName evidence="2">Uncharacterized protein</fullName>
    </submittedName>
</protein>
<feature type="region of interest" description="Disordered" evidence="1">
    <location>
        <begin position="237"/>
        <end position="303"/>
    </location>
</feature>
<accession>A0A023AVN3</accession>
<sequence>MVQTRSNTDPEQVYGEFFRKCKEEKVLDMSLFQLIPIKLLETRALEKKIALEDLVEVRDKYLDTCHPDWVRKFRALVSELQKKAIPQLDLTPLLTTREFREAQKNGPPTFSKQNSTSSVSKSSLDSAPHKREREQTYGFEAVEDIESLMFDPMSLIAQLKRKKASIPKLFEMKVRIISQAIYHPTIENSELLIDALDTIRNEGVISQRQRDRLLISIIAYGKDATIKRMESGTLDRPLNIYAKSSRKKPGDNKQTSPKKAYEQKSGGNGNQQSNNKGKKPYNKSRRNSYKPTEATTNWTETTK</sequence>
<reference evidence="2" key="1">
    <citation type="submission" date="2013-12" db="EMBL/GenBank/DDBJ databases">
        <authorList>
            <person name="Omoto C.K."/>
            <person name="Sibley D."/>
            <person name="Venepally P."/>
            <person name="Hadjithomas M."/>
            <person name="Karamycheva S."/>
            <person name="Brunk B."/>
            <person name="Roos D."/>
            <person name="Caler E."/>
            <person name="Lorenzi H."/>
        </authorList>
    </citation>
    <scope>NUCLEOTIDE SEQUENCE</scope>
</reference>
<dbReference type="GeneID" id="22916630"/>
<dbReference type="EMBL" id="AFNH02001764">
    <property type="protein sequence ID" value="EZG42806.1"/>
    <property type="molecule type" value="Genomic_DNA"/>
</dbReference>
<evidence type="ECO:0000313" key="3">
    <source>
        <dbReference type="Proteomes" id="UP000019763"/>
    </source>
</evidence>
<dbReference type="RefSeq" id="XP_011133916.1">
    <property type="nucleotide sequence ID" value="XM_011135614.1"/>
</dbReference>
<feature type="region of interest" description="Disordered" evidence="1">
    <location>
        <begin position="102"/>
        <end position="135"/>
    </location>
</feature>
<feature type="compositionally biased region" description="Basic residues" evidence="1">
    <location>
        <begin position="276"/>
        <end position="288"/>
    </location>
</feature>
<feature type="compositionally biased region" description="Low complexity" evidence="1">
    <location>
        <begin position="292"/>
        <end position="303"/>
    </location>
</feature>
<comment type="caution">
    <text evidence="2">The sequence shown here is derived from an EMBL/GenBank/DDBJ whole genome shotgun (WGS) entry which is preliminary data.</text>
</comment>
<dbReference type="VEuPathDB" id="CryptoDB:GNI_222580"/>
<organism evidence="2 3">
    <name type="scientific">Gregarina niphandrodes</name>
    <name type="common">Septate eugregarine</name>
    <dbReference type="NCBI Taxonomy" id="110365"/>
    <lineage>
        <taxon>Eukaryota</taxon>
        <taxon>Sar</taxon>
        <taxon>Alveolata</taxon>
        <taxon>Apicomplexa</taxon>
        <taxon>Conoidasida</taxon>
        <taxon>Gregarinasina</taxon>
        <taxon>Eugregarinorida</taxon>
        <taxon>Gregarinidae</taxon>
        <taxon>Gregarina</taxon>
    </lineage>
</organism>
<proteinExistence type="predicted"/>
<name>A0A023AVN3_GRENI</name>
<dbReference type="AlphaFoldDB" id="A0A023AVN3"/>
<keyword evidence="3" id="KW-1185">Reference proteome</keyword>
<evidence type="ECO:0000313" key="2">
    <source>
        <dbReference type="EMBL" id="EZG42806.1"/>
    </source>
</evidence>
<feature type="compositionally biased region" description="Low complexity" evidence="1">
    <location>
        <begin position="111"/>
        <end position="126"/>
    </location>
</feature>
<dbReference type="Proteomes" id="UP000019763">
    <property type="component" value="Unassembled WGS sequence"/>
</dbReference>
<evidence type="ECO:0000256" key="1">
    <source>
        <dbReference type="SAM" id="MobiDB-lite"/>
    </source>
</evidence>
<gene>
    <name evidence="2" type="ORF">GNI_222580</name>
</gene>